<dbReference type="Proteomes" id="UP000603904">
    <property type="component" value="Unassembled WGS sequence"/>
</dbReference>
<organism evidence="2 3">
    <name type="scientific">Microbispora corallina</name>
    <dbReference type="NCBI Taxonomy" id="83302"/>
    <lineage>
        <taxon>Bacteria</taxon>
        <taxon>Bacillati</taxon>
        <taxon>Actinomycetota</taxon>
        <taxon>Actinomycetes</taxon>
        <taxon>Streptosporangiales</taxon>
        <taxon>Streptosporangiaceae</taxon>
        <taxon>Microbispora</taxon>
    </lineage>
</organism>
<accession>A0ABQ4GBK3</accession>
<evidence type="ECO:0000313" key="2">
    <source>
        <dbReference type="EMBL" id="GIH44464.1"/>
    </source>
</evidence>
<feature type="region of interest" description="Disordered" evidence="1">
    <location>
        <begin position="1"/>
        <end position="63"/>
    </location>
</feature>
<evidence type="ECO:0000313" key="3">
    <source>
        <dbReference type="Proteomes" id="UP000603904"/>
    </source>
</evidence>
<dbReference type="EMBL" id="BOOC01000060">
    <property type="protein sequence ID" value="GIH44464.1"/>
    <property type="molecule type" value="Genomic_DNA"/>
</dbReference>
<comment type="caution">
    <text evidence="2">The sequence shown here is derived from an EMBL/GenBank/DDBJ whole genome shotgun (WGS) entry which is preliminary data.</text>
</comment>
<gene>
    <name evidence="2" type="ORF">Mco01_74640</name>
</gene>
<keyword evidence="3" id="KW-1185">Reference proteome</keyword>
<protein>
    <submittedName>
        <fullName evidence="2">Uncharacterized protein</fullName>
    </submittedName>
</protein>
<sequence>MNIGEIPRRAGVSRGTGPYALTGRWAGPAEAGGPRHARTSPRPGTSAPAGPAPRAGWREPGLR</sequence>
<name>A0ABQ4GBK3_9ACTN</name>
<reference evidence="2 3" key="1">
    <citation type="submission" date="2021-01" db="EMBL/GenBank/DDBJ databases">
        <title>Whole genome shotgun sequence of Microbispora corallina NBRC 16416.</title>
        <authorList>
            <person name="Komaki H."/>
            <person name="Tamura T."/>
        </authorList>
    </citation>
    <scope>NUCLEOTIDE SEQUENCE [LARGE SCALE GENOMIC DNA]</scope>
    <source>
        <strain evidence="2 3">NBRC 16416</strain>
    </source>
</reference>
<feature type="compositionally biased region" description="Low complexity" evidence="1">
    <location>
        <begin position="41"/>
        <end position="55"/>
    </location>
</feature>
<evidence type="ECO:0000256" key="1">
    <source>
        <dbReference type="SAM" id="MobiDB-lite"/>
    </source>
</evidence>
<proteinExistence type="predicted"/>